<dbReference type="NCBIfam" id="TIGR02228">
    <property type="entry name" value="sigpep_I_arch"/>
    <property type="match status" value="1"/>
</dbReference>
<dbReference type="RefSeq" id="WP_126813458.1">
    <property type="nucleotide sequence ID" value="NZ_NGKC01000005.1"/>
</dbReference>
<keyword evidence="2 6" id="KW-0812">Transmembrane</keyword>
<dbReference type="AlphaFoldDB" id="A0A430AWY4"/>
<dbReference type="InterPro" id="IPR036286">
    <property type="entry name" value="LexA/Signal_pep-like_sf"/>
</dbReference>
<feature type="transmembrane region" description="Helical" evidence="6">
    <location>
        <begin position="157"/>
        <end position="176"/>
    </location>
</feature>
<dbReference type="CDD" id="cd06530">
    <property type="entry name" value="S26_SPase_I"/>
    <property type="match status" value="1"/>
</dbReference>
<evidence type="ECO:0000313" key="7">
    <source>
        <dbReference type="EMBL" id="RSU12564.1"/>
    </source>
</evidence>
<feature type="transmembrane region" description="Helical" evidence="6">
    <location>
        <begin position="21"/>
        <end position="43"/>
    </location>
</feature>
<keyword evidence="8" id="KW-1185">Reference proteome</keyword>
<dbReference type="PRINTS" id="PR00728">
    <property type="entry name" value="SIGNALPTASE"/>
</dbReference>
<dbReference type="PANTHER" id="PTHR10806">
    <property type="entry name" value="SIGNAL PEPTIDASE COMPLEX CATALYTIC SUBUNIT SEC11"/>
    <property type="match status" value="1"/>
</dbReference>
<evidence type="ECO:0000256" key="5">
    <source>
        <dbReference type="NCBIfam" id="TIGR02228"/>
    </source>
</evidence>
<comment type="subcellular location">
    <subcellularLocation>
        <location evidence="1">Membrane</location>
    </subcellularLocation>
</comment>
<dbReference type="OrthoDB" id="1648066at2"/>
<evidence type="ECO:0000313" key="8">
    <source>
        <dbReference type="Proteomes" id="UP000286773"/>
    </source>
</evidence>
<dbReference type="PANTHER" id="PTHR10806:SF6">
    <property type="entry name" value="SIGNAL PEPTIDASE COMPLEX CATALYTIC SUBUNIT SEC11"/>
    <property type="match status" value="1"/>
</dbReference>
<keyword evidence="4 6" id="KW-0472">Membrane</keyword>
<sequence length="189" mass="21565">MMKKKLTRKKSHHKLKDRTTCWAVVEMCYIGLLLLLIILSAGARMTEDRAYLTYHLRVVLSKSMEPAMPSGSLVVTQNTTIGDVQKNDIVTFKTEDDLVSHRVKDKRIDDGETVLITQGDNNETIDREPVTAENIQEKVLCHFPLLGKFLLTAQKPAGVAAVFLTVVLMLLIRYFVELLRMERRHKDVE</sequence>
<dbReference type="GO" id="GO:0006465">
    <property type="term" value="P:signal peptide processing"/>
    <property type="evidence" value="ECO:0007669"/>
    <property type="project" value="UniProtKB-UniRule"/>
</dbReference>
<reference evidence="7 8" key="1">
    <citation type="submission" date="2017-05" db="EMBL/GenBank/DDBJ databases">
        <title>Vagococcus spp. assemblies.</title>
        <authorList>
            <person name="Gulvik C.A."/>
        </authorList>
    </citation>
    <scope>NUCLEOTIDE SEQUENCE [LARGE SCALE GENOMIC DNA]</scope>
    <source>
        <strain evidence="7 8">LMG 24798</strain>
    </source>
</reference>
<evidence type="ECO:0000256" key="2">
    <source>
        <dbReference type="ARBA" id="ARBA00022692"/>
    </source>
</evidence>
<dbReference type="Proteomes" id="UP000286773">
    <property type="component" value="Unassembled WGS sequence"/>
</dbReference>
<dbReference type="EMBL" id="NGKC01000005">
    <property type="protein sequence ID" value="RSU12564.1"/>
    <property type="molecule type" value="Genomic_DNA"/>
</dbReference>
<dbReference type="InterPro" id="IPR019533">
    <property type="entry name" value="Peptidase_S26"/>
</dbReference>
<gene>
    <name evidence="7" type="ORF">CBF27_06215</name>
</gene>
<dbReference type="GO" id="GO:0004252">
    <property type="term" value="F:serine-type endopeptidase activity"/>
    <property type="evidence" value="ECO:0007669"/>
    <property type="project" value="UniProtKB-UniRule"/>
</dbReference>
<protein>
    <recommendedName>
        <fullName evidence="5">Signal peptidase I</fullName>
        <ecNumber evidence="5">3.4.21.89</ecNumber>
    </recommendedName>
</protein>
<name>A0A430AWY4_9ENTE</name>
<proteinExistence type="predicted"/>
<evidence type="ECO:0000256" key="6">
    <source>
        <dbReference type="SAM" id="Phobius"/>
    </source>
</evidence>
<organism evidence="7 8">
    <name type="scientific">Vagococcus acidifermentans</name>
    <dbReference type="NCBI Taxonomy" id="564710"/>
    <lineage>
        <taxon>Bacteria</taxon>
        <taxon>Bacillati</taxon>
        <taxon>Bacillota</taxon>
        <taxon>Bacilli</taxon>
        <taxon>Lactobacillales</taxon>
        <taxon>Enterococcaceae</taxon>
        <taxon>Vagococcus</taxon>
    </lineage>
</organism>
<evidence type="ECO:0000256" key="4">
    <source>
        <dbReference type="ARBA" id="ARBA00023136"/>
    </source>
</evidence>
<keyword evidence="3 6" id="KW-1133">Transmembrane helix</keyword>
<evidence type="ECO:0000256" key="3">
    <source>
        <dbReference type="ARBA" id="ARBA00022989"/>
    </source>
</evidence>
<dbReference type="SUPFAM" id="SSF51306">
    <property type="entry name" value="LexA/Signal peptidase"/>
    <property type="match status" value="1"/>
</dbReference>
<dbReference type="EC" id="3.4.21.89" evidence="5"/>
<evidence type="ECO:0000256" key="1">
    <source>
        <dbReference type="ARBA" id="ARBA00004370"/>
    </source>
</evidence>
<dbReference type="InterPro" id="IPR001733">
    <property type="entry name" value="Peptidase_S26B"/>
</dbReference>
<dbReference type="GO" id="GO:0016020">
    <property type="term" value="C:membrane"/>
    <property type="evidence" value="ECO:0007669"/>
    <property type="project" value="UniProtKB-SubCell"/>
</dbReference>
<dbReference type="GO" id="GO:0009003">
    <property type="term" value="F:signal peptidase activity"/>
    <property type="evidence" value="ECO:0007669"/>
    <property type="project" value="UniProtKB-EC"/>
</dbReference>
<comment type="caution">
    <text evidence="7">The sequence shown here is derived from an EMBL/GenBank/DDBJ whole genome shotgun (WGS) entry which is preliminary data.</text>
</comment>
<accession>A0A430AWY4</accession>